<evidence type="ECO:0000256" key="1">
    <source>
        <dbReference type="SAM" id="Coils"/>
    </source>
</evidence>
<dbReference type="AlphaFoldDB" id="A0ABD5MBM9"/>
<keyword evidence="1" id="KW-0175">Coiled coil</keyword>
<protein>
    <recommendedName>
        <fullName evidence="4">DUF4209 domain-containing protein</fullName>
    </recommendedName>
</protein>
<evidence type="ECO:0000313" key="2">
    <source>
        <dbReference type="EMBL" id="MFA1610069.1"/>
    </source>
</evidence>
<evidence type="ECO:0000313" key="3">
    <source>
        <dbReference type="Proteomes" id="UP001570511"/>
    </source>
</evidence>
<gene>
    <name evidence="2" type="ORF">OS889_03485</name>
</gene>
<dbReference type="EMBL" id="JBGNYA010000001">
    <property type="protein sequence ID" value="MFA1610069.1"/>
    <property type="molecule type" value="Genomic_DNA"/>
</dbReference>
<dbReference type="RefSeq" id="WP_372387323.1">
    <property type="nucleotide sequence ID" value="NZ_JBGNYA010000001.1"/>
</dbReference>
<comment type="caution">
    <text evidence="2">The sequence shown here is derived from an EMBL/GenBank/DDBJ whole genome shotgun (WGS) entry which is preliminary data.</text>
</comment>
<dbReference type="Proteomes" id="UP001570511">
    <property type="component" value="Unassembled WGS sequence"/>
</dbReference>
<organism evidence="2 3">
    <name type="scientific">Halobellus rubicundus</name>
    <dbReference type="NCBI Taxonomy" id="2996466"/>
    <lineage>
        <taxon>Archaea</taxon>
        <taxon>Methanobacteriati</taxon>
        <taxon>Methanobacteriota</taxon>
        <taxon>Stenosarchaea group</taxon>
        <taxon>Halobacteria</taxon>
        <taxon>Halobacteriales</taxon>
        <taxon>Haloferacaceae</taxon>
        <taxon>Halobellus</taxon>
    </lineage>
</organism>
<proteinExistence type="predicted"/>
<name>A0ABD5MBM9_9EURY</name>
<reference evidence="2 3" key="1">
    <citation type="submission" date="2024-08" db="EMBL/GenBank/DDBJ databases">
        <title>Halobellus sp. MBLA0158 whole genome sequence.</title>
        <authorList>
            <person name="Hwang C.Y."/>
            <person name="Cho E.-S."/>
            <person name="Seo M.-J."/>
        </authorList>
    </citation>
    <scope>NUCLEOTIDE SEQUENCE [LARGE SCALE GENOMIC DNA]</scope>
    <source>
        <strain evidence="2 3">MBLA0158</strain>
    </source>
</reference>
<keyword evidence="3" id="KW-1185">Reference proteome</keyword>
<sequence length="525" mass="60191">MISDKLEQARISPEEDYHLKGDIRRALRAIESDRNHSGLIEEELGSLDPDHPVYRLIDSIRVWEGSDHEEFESGVRAALEALDDLYELALEEEWYSVASYALLKSIEYREGLGGFDATEQFDEVLNFFYDHFYGGSEVDLGQLGDHVEKMLEHLDEMEEDNISKLSRLVEDRAQQLRENRQYMAERDYLDYYITIKNHLGENVSEEESRLVESYEDELEQKSSANSMLKADILERGVSRCQSFLPDEKENEWRLRIRELNKQAREEMPATEHEVDLSEDITRIVDHFKQVQSKTSSWEALVNLLYQPIGQGNFEEALENIDEAPAANMLPKNVISSEGDSIGFEPGMNQDGERAPTGYIAGLRASNHTLAVALRRLIDQKLLSESDFYMVLTLLPGIAIQDEAFLTDTIINLFEERYAEAVHLAVPRLESVTANVYEEMGKAVTKNQGQLYRQKGLGGLFKLIEEDISTNFGKYLQYRYTDTAGQNIRNQVAHGQIKYSAANFKQASTLLFDIYRTAARIEENYN</sequence>
<evidence type="ECO:0008006" key="4">
    <source>
        <dbReference type="Google" id="ProtNLM"/>
    </source>
</evidence>
<accession>A0ABD5MBM9</accession>
<feature type="coiled-coil region" evidence="1">
    <location>
        <begin position="165"/>
        <end position="231"/>
    </location>
</feature>